<keyword evidence="1" id="KW-0732">Signal</keyword>
<dbReference type="HOGENOM" id="CLU_760372_0_0_7"/>
<gene>
    <name evidence="3" type="ordered locus">MYSTI_02476</name>
</gene>
<reference evidence="3 4" key="1">
    <citation type="journal article" date="2013" name="Genome Announc.">
        <title>Complete genome sequence of Myxococcus stipitatus strain DSM 14675, a fruiting myxobacterium.</title>
        <authorList>
            <person name="Huntley S."/>
            <person name="Kneip S."/>
            <person name="Treuner-Lange A."/>
            <person name="Sogaard-Andersen L."/>
        </authorList>
    </citation>
    <scope>NUCLEOTIDE SEQUENCE [LARGE SCALE GENOMIC DNA]</scope>
    <source>
        <strain evidence="4">DSM 14675 / JCM 12634 / Mx s8</strain>
    </source>
</reference>
<keyword evidence="4" id="KW-1185">Reference proteome</keyword>
<dbReference type="SUPFAM" id="SSF48452">
    <property type="entry name" value="TPR-like"/>
    <property type="match status" value="1"/>
</dbReference>
<dbReference type="InterPro" id="IPR037682">
    <property type="entry name" value="TonB_C"/>
</dbReference>
<keyword evidence="3" id="KW-0449">Lipoprotein</keyword>
<dbReference type="AlphaFoldDB" id="L7U888"/>
<evidence type="ECO:0000259" key="2">
    <source>
        <dbReference type="Pfam" id="PF03544"/>
    </source>
</evidence>
<dbReference type="KEGG" id="msd:MYSTI_02476"/>
<dbReference type="PATRIC" id="fig|1278073.3.peg.2512"/>
<dbReference type="Pfam" id="PF03544">
    <property type="entry name" value="TonB_C"/>
    <property type="match status" value="1"/>
</dbReference>
<dbReference type="GO" id="GO:0055085">
    <property type="term" value="P:transmembrane transport"/>
    <property type="evidence" value="ECO:0007669"/>
    <property type="project" value="InterPro"/>
</dbReference>
<name>L7U888_MYXSD</name>
<feature type="signal peptide" evidence="1">
    <location>
        <begin position="1"/>
        <end position="22"/>
    </location>
</feature>
<dbReference type="Gene3D" id="3.30.1150.10">
    <property type="match status" value="1"/>
</dbReference>
<dbReference type="SUPFAM" id="SSF74653">
    <property type="entry name" value="TolA/TonB C-terminal domain"/>
    <property type="match status" value="1"/>
</dbReference>
<evidence type="ECO:0000313" key="3">
    <source>
        <dbReference type="EMBL" id="AGC43792.1"/>
    </source>
</evidence>
<organism evidence="3 4">
    <name type="scientific">Myxococcus stipitatus (strain DSM 14675 / JCM 12634 / Mx s8)</name>
    <dbReference type="NCBI Taxonomy" id="1278073"/>
    <lineage>
        <taxon>Bacteria</taxon>
        <taxon>Pseudomonadati</taxon>
        <taxon>Myxococcota</taxon>
        <taxon>Myxococcia</taxon>
        <taxon>Myxococcales</taxon>
        <taxon>Cystobacterineae</taxon>
        <taxon>Myxococcaceae</taxon>
        <taxon>Myxococcus</taxon>
    </lineage>
</organism>
<evidence type="ECO:0000256" key="1">
    <source>
        <dbReference type="SAM" id="SignalP"/>
    </source>
</evidence>
<dbReference type="Proteomes" id="UP000011131">
    <property type="component" value="Chromosome"/>
</dbReference>
<proteinExistence type="predicted"/>
<evidence type="ECO:0000313" key="4">
    <source>
        <dbReference type="Proteomes" id="UP000011131"/>
    </source>
</evidence>
<accession>L7U888</accession>
<dbReference type="eggNOG" id="COG4783">
    <property type="taxonomic scope" value="Bacteria"/>
</dbReference>
<dbReference type="Gene3D" id="1.25.40.10">
    <property type="entry name" value="Tetratricopeptide repeat domain"/>
    <property type="match status" value="1"/>
</dbReference>
<dbReference type="OrthoDB" id="5503401at2"/>
<protein>
    <submittedName>
        <fullName evidence="3">Lipoprotein</fullName>
    </submittedName>
</protein>
<sequence length="365" mass="40126">MKLSSVVGCFLFLGLSACRYSAWVPTLPASHGYLSSALAHHQRGGVAAPQAHAGDPMAKRSTEPLAVVSLAEAPGVLAEAARVLAGKPTEAEVQQALKDISATCSQTGLPEACAYLRDHFEPPLRYAGRPSEFPEEVYREGTVVMVVLEFILGTDGRPRNLQVVEGSTKELTGLVLGAVAGFRYHPATFAGHPIEIHYALSASSYSQDMKLTPQQELAWSQVRVKTFPKSLHAWLHLSRVLARDNAKAPGYEQALRELNFLSPSYWWSATELAWLYADAGRYEEAAPLALKGRRAAPENAYALETSARVAFHQNRCQEAVEEQRLALTKLPEEWPREERERFERTLADYQRQCAAPPPVPVAPSP</sequence>
<dbReference type="EMBL" id="CP004025">
    <property type="protein sequence ID" value="AGC43792.1"/>
    <property type="molecule type" value="Genomic_DNA"/>
</dbReference>
<feature type="chain" id="PRO_5003984032" evidence="1">
    <location>
        <begin position="23"/>
        <end position="365"/>
    </location>
</feature>
<dbReference type="PROSITE" id="PS51257">
    <property type="entry name" value="PROKAR_LIPOPROTEIN"/>
    <property type="match status" value="1"/>
</dbReference>
<dbReference type="InterPro" id="IPR011990">
    <property type="entry name" value="TPR-like_helical_dom_sf"/>
</dbReference>
<feature type="domain" description="TonB C-terminal" evidence="2">
    <location>
        <begin position="131"/>
        <end position="198"/>
    </location>
</feature>